<dbReference type="Gene3D" id="3.40.1180.10">
    <property type="entry name" value="Decaprenyl diphosphate synthase-like"/>
    <property type="match status" value="1"/>
</dbReference>
<evidence type="ECO:0000256" key="8">
    <source>
        <dbReference type="ARBA" id="ARBA00022824"/>
    </source>
</evidence>
<evidence type="ECO:0000256" key="10">
    <source>
        <dbReference type="ARBA" id="ARBA00022989"/>
    </source>
</evidence>
<comment type="subcellular location">
    <subcellularLocation>
        <location evidence="2">Endoplasmic reticulum membrane</location>
    </subcellularLocation>
</comment>
<keyword evidence="6" id="KW-0808">Transferase</keyword>
<comment type="caution">
    <text evidence="13">The sequence shown here is derived from an EMBL/GenBank/DDBJ whole genome shotgun (WGS) entry which is preliminary data.</text>
</comment>
<comment type="similarity">
    <text evidence="4">Belongs to the UPP synthase family.</text>
</comment>
<keyword evidence="14" id="KW-1185">Reference proteome</keyword>
<keyword evidence="9" id="KW-0460">Magnesium</keyword>
<gene>
    <name evidence="13" type="ORF">OSB04_015817</name>
</gene>
<evidence type="ECO:0000256" key="6">
    <source>
        <dbReference type="ARBA" id="ARBA00022679"/>
    </source>
</evidence>
<accession>A0AA38THZ1</accession>
<evidence type="ECO:0000256" key="3">
    <source>
        <dbReference type="ARBA" id="ARBA00004922"/>
    </source>
</evidence>
<evidence type="ECO:0000256" key="9">
    <source>
        <dbReference type="ARBA" id="ARBA00022842"/>
    </source>
</evidence>
<evidence type="ECO:0000256" key="4">
    <source>
        <dbReference type="ARBA" id="ARBA00005432"/>
    </source>
</evidence>
<evidence type="ECO:0000313" key="13">
    <source>
        <dbReference type="EMBL" id="KAJ9551772.1"/>
    </source>
</evidence>
<protein>
    <recommendedName>
        <fullName evidence="5">ditrans,polycis-polyprenyl diphosphate synthase [(2E,6E)-farnesyldiphosphate specific]</fullName>
        <ecNumber evidence="5">2.5.1.87</ecNumber>
    </recommendedName>
</protein>
<dbReference type="SUPFAM" id="SSF64005">
    <property type="entry name" value="Undecaprenyl diphosphate synthase"/>
    <property type="match status" value="1"/>
</dbReference>
<reference evidence="13" key="1">
    <citation type="submission" date="2023-03" db="EMBL/GenBank/DDBJ databases">
        <title>Chromosome-scale reference genome and RAD-based genetic map of yellow starthistle (Centaurea solstitialis) reveal putative structural variation and QTLs associated with invader traits.</title>
        <authorList>
            <person name="Reatini B."/>
            <person name="Cang F.A."/>
            <person name="Jiang Q."/>
            <person name="Mckibben M.T.W."/>
            <person name="Barker M.S."/>
            <person name="Rieseberg L.H."/>
            <person name="Dlugosch K.M."/>
        </authorList>
    </citation>
    <scope>NUCLEOTIDE SEQUENCE</scope>
    <source>
        <strain evidence="13">CAN-66</strain>
        <tissue evidence="13">Leaf</tissue>
    </source>
</reference>
<evidence type="ECO:0000256" key="1">
    <source>
        <dbReference type="ARBA" id="ARBA00001946"/>
    </source>
</evidence>
<sequence length="248" mass="28427">MDMPEDSFGRITPSDSRVFLLVWHVVHLVLRVLYLVREILSTVESYLIANGLLTAYEHLNLDRVKYLGVVIDSDEARQTSEVIELLEWLSDIGIKKVCLYDREGVLKKSKEVLMEKFSSATVSNDDSQIDPIHRKKQMDFEFVSVSDGKEAVAKAANVLFKKYYLDGDTEKPFFTETYLTDALKTLGAVEPDPDLLLIYGPARCHLGFPAWRIRYTEMVHMGSLKNKKYGLILKAIHKFTKVKQNYDV</sequence>
<dbReference type="Proteomes" id="UP001172457">
    <property type="component" value="Chromosome 4"/>
</dbReference>
<dbReference type="GO" id="GO:0045547">
    <property type="term" value="F:ditrans,polycis-polyprenyl diphosphate synthase [(2E,6E)-farnesyl diphosphate specific] activity"/>
    <property type="evidence" value="ECO:0007669"/>
    <property type="project" value="UniProtKB-EC"/>
</dbReference>
<comment type="cofactor">
    <cofactor evidence="1">
        <name>Mg(2+)</name>
        <dbReference type="ChEBI" id="CHEBI:18420"/>
    </cofactor>
</comment>
<evidence type="ECO:0000256" key="7">
    <source>
        <dbReference type="ARBA" id="ARBA00022692"/>
    </source>
</evidence>
<evidence type="ECO:0000313" key="14">
    <source>
        <dbReference type="Proteomes" id="UP001172457"/>
    </source>
</evidence>
<comment type="pathway">
    <text evidence="3">Protein modification; protein glycosylation.</text>
</comment>
<organism evidence="13 14">
    <name type="scientific">Centaurea solstitialis</name>
    <name type="common">yellow star-thistle</name>
    <dbReference type="NCBI Taxonomy" id="347529"/>
    <lineage>
        <taxon>Eukaryota</taxon>
        <taxon>Viridiplantae</taxon>
        <taxon>Streptophyta</taxon>
        <taxon>Embryophyta</taxon>
        <taxon>Tracheophyta</taxon>
        <taxon>Spermatophyta</taxon>
        <taxon>Magnoliopsida</taxon>
        <taxon>eudicotyledons</taxon>
        <taxon>Gunneridae</taxon>
        <taxon>Pentapetalae</taxon>
        <taxon>asterids</taxon>
        <taxon>campanulids</taxon>
        <taxon>Asterales</taxon>
        <taxon>Asteraceae</taxon>
        <taxon>Carduoideae</taxon>
        <taxon>Cardueae</taxon>
        <taxon>Centaureinae</taxon>
        <taxon>Centaurea</taxon>
    </lineage>
</organism>
<keyword evidence="10" id="KW-1133">Transmembrane helix</keyword>
<keyword evidence="11" id="KW-0472">Membrane</keyword>
<evidence type="ECO:0000256" key="2">
    <source>
        <dbReference type="ARBA" id="ARBA00004586"/>
    </source>
</evidence>
<dbReference type="PANTHER" id="PTHR21528">
    <property type="entry name" value="DEHYDRODOLICHYL DIPHOSPHATE SYNTHASE COMPLEX SUBUNIT NUS1"/>
    <property type="match status" value="1"/>
</dbReference>
<dbReference type="InterPro" id="IPR036424">
    <property type="entry name" value="UPP_synth-like_sf"/>
</dbReference>
<keyword evidence="7" id="KW-0812">Transmembrane</keyword>
<evidence type="ECO:0000256" key="12">
    <source>
        <dbReference type="ARBA" id="ARBA00047353"/>
    </source>
</evidence>
<comment type="catalytic activity">
    <reaction evidence="12">
        <text>n isopentenyl diphosphate + (2E,6E)-farnesyl diphosphate = a di-trans,poly-cis-polyprenyl diphosphate + n diphosphate</text>
        <dbReference type="Rhea" id="RHEA:53008"/>
        <dbReference type="Rhea" id="RHEA-COMP:19494"/>
        <dbReference type="ChEBI" id="CHEBI:33019"/>
        <dbReference type="ChEBI" id="CHEBI:128769"/>
        <dbReference type="ChEBI" id="CHEBI:136960"/>
        <dbReference type="ChEBI" id="CHEBI:175763"/>
        <dbReference type="EC" id="2.5.1.87"/>
    </reaction>
</comment>
<proteinExistence type="inferred from homology"/>
<evidence type="ECO:0000256" key="5">
    <source>
        <dbReference type="ARBA" id="ARBA00012596"/>
    </source>
</evidence>
<dbReference type="PANTHER" id="PTHR21528:SF0">
    <property type="entry name" value="DEHYDRODOLICHYL DIPHOSPHATE SYNTHASE COMPLEX SUBUNIT NUS1"/>
    <property type="match status" value="1"/>
</dbReference>
<dbReference type="EC" id="2.5.1.87" evidence="5"/>
<dbReference type="GO" id="GO:0005789">
    <property type="term" value="C:endoplasmic reticulum membrane"/>
    <property type="evidence" value="ECO:0007669"/>
    <property type="project" value="UniProtKB-SubCell"/>
</dbReference>
<evidence type="ECO:0000256" key="11">
    <source>
        <dbReference type="ARBA" id="ARBA00023136"/>
    </source>
</evidence>
<keyword evidence="8" id="KW-0256">Endoplasmic reticulum</keyword>
<dbReference type="GO" id="GO:1904423">
    <property type="term" value="C:dehydrodolichyl diphosphate synthase complex"/>
    <property type="evidence" value="ECO:0007669"/>
    <property type="project" value="InterPro"/>
</dbReference>
<dbReference type="AlphaFoldDB" id="A0AA38THZ1"/>
<dbReference type="EMBL" id="JARYMX010000004">
    <property type="protein sequence ID" value="KAJ9551772.1"/>
    <property type="molecule type" value="Genomic_DNA"/>
</dbReference>
<name>A0AA38THZ1_9ASTR</name>
<dbReference type="InterPro" id="IPR038887">
    <property type="entry name" value="Nus1/NgBR"/>
</dbReference>